<dbReference type="FunFam" id="1.20.1250.20:FF:000290">
    <property type="entry name" value="Unc-93 homolog A"/>
    <property type="match status" value="1"/>
</dbReference>
<feature type="transmembrane region" description="Helical" evidence="7">
    <location>
        <begin position="86"/>
        <end position="106"/>
    </location>
</feature>
<dbReference type="Gene3D" id="1.20.1250.20">
    <property type="entry name" value="MFS general substrate transporter like domains"/>
    <property type="match status" value="2"/>
</dbReference>
<evidence type="ECO:0000256" key="2">
    <source>
        <dbReference type="ARBA" id="ARBA00009172"/>
    </source>
</evidence>
<feature type="transmembrane region" description="Helical" evidence="7">
    <location>
        <begin position="447"/>
        <end position="468"/>
    </location>
</feature>
<protein>
    <submittedName>
        <fullName evidence="8">Uncharacterized protein</fullName>
    </submittedName>
</protein>
<proteinExistence type="inferred from homology"/>
<dbReference type="InterPro" id="IPR051951">
    <property type="entry name" value="UNC-93_regulatory"/>
</dbReference>
<evidence type="ECO:0000256" key="5">
    <source>
        <dbReference type="ARBA" id="ARBA00023136"/>
    </source>
</evidence>
<dbReference type="RefSeq" id="XP_038050547.1">
    <property type="nucleotide sequence ID" value="XM_038194619.1"/>
</dbReference>
<feature type="transmembrane region" description="Helical" evidence="7">
    <location>
        <begin position="362"/>
        <end position="381"/>
    </location>
</feature>
<dbReference type="InterPro" id="IPR036259">
    <property type="entry name" value="MFS_trans_sf"/>
</dbReference>
<feature type="transmembrane region" description="Helical" evidence="7">
    <location>
        <begin position="331"/>
        <end position="350"/>
    </location>
</feature>
<dbReference type="GeneID" id="119723960"/>
<dbReference type="OMA" id="TSKCAYL"/>
<comment type="subcellular location">
    <subcellularLocation>
        <location evidence="1">Membrane</location>
        <topology evidence="1">Multi-pass membrane protein</topology>
    </subcellularLocation>
</comment>
<feature type="transmembrane region" description="Helical" evidence="7">
    <location>
        <begin position="244"/>
        <end position="267"/>
    </location>
</feature>
<dbReference type="PANTHER" id="PTHR19444">
    <property type="entry name" value="UNC-93 RELATED"/>
    <property type="match status" value="1"/>
</dbReference>
<feature type="transmembrane region" description="Helical" evidence="7">
    <location>
        <begin position="53"/>
        <end position="74"/>
    </location>
</feature>
<feature type="transmembrane region" description="Helical" evidence="7">
    <location>
        <begin position="142"/>
        <end position="165"/>
    </location>
</feature>
<dbReference type="CDD" id="cd17406">
    <property type="entry name" value="MFS_unc93A_like"/>
    <property type="match status" value="1"/>
</dbReference>
<keyword evidence="6" id="KW-0325">Glycoprotein</keyword>
<dbReference type="EnsemblMetazoa" id="XM_038194882.1">
    <property type="protein sequence ID" value="XP_038050810.1"/>
    <property type="gene ID" value="LOC119723960"/>
</dbReference>
<evidence type="ECO:0000256" key="3">
    <source>
        <dbReference type="ARBA" id="ARBA00022692"/>
    </source>
</evidence>
<feature type="transmembrane region" description="Helical" evidence="7">
    <location>
        <begin position="186"/>
        <end position="209"/>
    </location>
</feature>
<evidence type="ECO:0000313" key="8">
    <source>
        <dbReference type="EnsemblMetazoa" id="XP_038050810.1"/>
    </source>
</evidence>
<dbReference type="GO" id="GO:0016020">
    <property type="term" value="C:membrane"/>
    <property type="evidence" value="ECO:0007669"/>
    <property type="project" value="UniProtKB-SubCell"/>
</dbReference>
<dbReference type="PANTHER" id="PTHR19444:SF13">
    <property type="entry name" value="PROTEIN UNC-93 HOMOLOG A"/>
    <property type="match status" value="1"/>
</dbReference>
<evidence type="ECO:0000256" key="4">
    <source>
        <dbReference type="ARBA" id="ARBA00022989"/>
    </source>
</evidence>
<dbReference type="GeneID" id="119723770"/>
<evidence type="ECO:0000256" key="6">
    <source>
        <dbReference type="ARBA" id="ARBA00023180"/>
    </source>
</evidence>
<comment type="similarity">
    <text evidence="2">Belongs to the unc-93 family.</text>
</comment>
<keyword evidence="5 7" id="KW-0472">Membrane</keyword>
<dbReference type="EnsemblMetazoa" id="XM_038194619.1">
    <property type="protein sequence ID" value="XP_038050547.1"/>
    <property type="gene ID" value="LOC119723770"/>
</dbReference>
<dbReference type="OrthoDB" id="78663at2759"/>
<evidence type="ECO:0000313" key="9">
    <source>
        <dbReference type="Proteomes" id="UP000887568"/>
    </source>
</evidence>
<evidence type="ECO:0000256" key="7">
    <source>
        <dbReference type="SAM" id="Phobius"/>
    </source>
</evidence>
<dbReference type="SUPFAM" id="SSF103473">
    <property type="entry name" value="MFS general substrate transporter"/>
    <property type="match status" value="1"/>
</dbReference>
<organism evidence="8 9">
    <name type="scientific">Patiria miniata</name>
    <name type="common">Bat star</name>
    <name type="synonym">Asterina miniata</name>
    <dbReference type="NCBI Taxonomy" id="46514"/>
    <lineage>
        <taxon>Eukaryota</taxon>
        <taxon>Metazoa</taxon>
        <taxon>Echinodermata</taxon>
        <taxon>Eleutherozoa</taxon>
        <taxon>Asterozoa</taxon>
        <taxon>Asteroidea</taxon>
        <taxon>Valvatacea</taxon>
        <taxon>Valvatida</taxon>
        <taxon>Asterinidae</taxon>
        <taxon>Patiria</taxon>
    </lineage>
</organism>
<dbReference type="InterPro" id="IPR010291">
    <property type="entry name" value="Ion_channel_UNC-93"/>
</dbReference>
<keyword evidence="4 7" id="KW-1133">Transmembrane helix</keyword>
<dbReference type="RefSeq" id="XP_038050810.1">
    <property type="nucleotide sequence ID" value="XM_038194882.1"/>
</dbReference>
<feature type="transmembrane region" description="Helical" evidence="7">
    <location>
        <begin position="118"/>
        <end position="136"/>
    </location>
</feature>
<dbReference type="Pfam" id="PF05978">
    <property type="entry name" value="UNC-93"/>
    <property type="match status" value="1"/>
</dbReference>
<keyword evidence="9" id="KW-1185">Reference proteome</keyword>
<dbReference type="Proteomes" id="UP000887568">
    <property type="component" value="Unplaced"/>
</dbReference>
<accession>A0A913ZIE1</accession>
<reference evidence="8" key="1">
    <citation type="submission" date="2022-11" db="UniProtKB">
        <authorList>
            <consortium name="EnsemblMetazoa"/>
        </authorList>
    </citation>
    <scope>IDENTIFICATION</scope>
</reference>
<name>A0A913ZIE1_PATMI</name>
<sequence length="496" mass="54399">MGEDQKMELDTIASVGMEEDGDTAVQKMNIDQQPNGGSGGISRDSADWGSRRIYKNLLIICLAFLFLFTAFQALSNLQSSINCDAGLGLASLSTIYATLVVSAIFVPSVVIRLLGMKWTLSVCIFCYSIYIAANFYPDWGTLIPTSALVGLAAAPLWASKSTYVTTIARRYAEITGNTDNAMVNRFFGIFFLFFQSSQVLGNLISSLVLRQDGAEPTGELVCGANDCPVTSNSSGYCESPQRSVTYMLLGIYLGSGLAAVLVVSVFLDKLKTSQRTQTENPCQLFMATVRLMKDYRMQLLIPLTIYSGLEQAFITGDFTRSYVTCTVGVGWVGYVMICYGVTDAVCSLVSGRLVKHVGRIPLFTFGAVVQMSLIFTLLFWVPTKDQLAVCFVIAACWGAADAIWQTQINALYGVLFPDKPEAAFSNYRLWESLGFTVSFAYSNFLCVWIKLAVLAGVLVFGIGFYYIVEMKACMRRQREADRGRDVGKAGLDRDLT</sequence>
<dbReference type="AlphaFoldDB" id="A0A913ZIE1"/>
<keyword evidence="3 7" id="KW-0812">Transmembrane</keyword>
<evidence type="ECO:0000256" key="1">
    <source>
        <dbReference type="ARBA" id="ARBA00004141"/>
    </source>
</evidence>